<dbReference type="PANTHER" id="PTHR43384:SF13">
    <property type="entry name" value="SLR0110 PROTEIN"/>
    <property type="match status" value="1"/>
</dbReference>
<keyword evidence="3" id="KW-1185">Reference proteome</keyword>
<evidence type="ECO:0000259" key="1">
    <source>
        <dbReference type="Pfam" id="PF13614"/>
    </source>
</evidence>
<dbReference type="RefSeq" id="WP_214623073.1">
    <property type="nucleotide sequence ID" value="NZ_JAHGAW010000006.1"/>
</dbReference>
<feature type="domain" description="AAA" evidence="1">
    <location>
        <begin position="153"/>
        <end position="303"/>
    </location>
</feature>
<dbReference type="GO" id="GO:0005829">
    <property type="term" value="C:cytosol"/>
    <property type="evidence" value="ECO:0007669"/>
    <property type="project" value="TreeGrafter"/>
</dbReference>
<accession>A0A9X1IRJ7</accession>
<dbReference type="GO" id="GO:0051782">
    <property type="term" value="P:negative regulation of cell division"/>
    <property type="evidence" value="ECO:0007669"/>
    <property type="project" value="TreeGrafter"/>
</dbReference>
<dbReference type="InterPro" id="IPR050625">
    <property type="entry name" value="ParA/MinD_ATPase"/>
</dbReference>
<proteinExistence type="predicted"/>
<dbReference type="InterPro" id="IPR025669">
    <property type="entry name" value="AAA_dom"/>
</dbReference>
<dbReference type="AlphaFoldDB" id="A0A9X1IRJ7"/>
<dbReference type="GO" id="GO:0009898">
    <property type="term" value="C:cytoplasmic side of plasma membrane"/>
    <property type="evidence" value="ECO:0007669"/>
    <property type="project" value="TreeGrafter"/>
</dbReference>
<sequence length="401" mass="42579">MGLFDHKLGISEDEILDLSQYKIEIVLSEAEIAQLEEGDPGASGLAVTVNPAELTEPVARGIVQSASILCVEVDARTPRSLARLTDLRADNPDLPIIALARDADVALVRTLLRQGVNDVVDLPLSIRQLAESVGEILGSLAPKPVAGERRNGRLIAVVKSTGGVGATNVAVNLATSLGAEGGNGSACLFDLDVQFGNAATYLGAPNEPSLSELLAGGARIDGDFLRTVSSDVAGGVRFVAAPPDIQPIETVDETQIRRILRTARGEFDYVVADLPANWANWTLAVVAEADIIVLVVTLSIASLRQGRRQLQLLRSQGVDPAKIQILVNRVEQRLFKTIGLDDAAKALGHPVTLSVHNDYPLLSAANNQGILVAELGKRSKVARDYARIAQTIAQLTDRAVR</sequence>
<dbReference type="Gene3D" id="3.40.50.2300">
    <property type="match status" value="1"/>
</dbReference>
<dbReference type="EMBL" id="JAHGAW010000006">
    <property type="protein sequence ID" value="MBT2187260.1"/>
    <property type="molecule type" value="Genomic_DNA"/>
</dbReference>
<evidence type="ECO:0000313" key="3">
    <source>
        <dbReference type="Proteomes" id="UP001138757"/>
    </source>
</evidence>
<dbReference type="SUPFAM" id="SSF52540">
    <property type="entry name" value="P-loop containing nucleoside triphosphate hydrolases"/>
    <property type="match status" value="1"/>
</dbReference>
<reference evidence="2" key="1">
    <citation type="submission" date="2021-05" db="EMBL/GenBank/DDBJ databases">
        <title>Genome of Sphingobium sp. strain.</title>
        <authorList>
            <person name="Fan R."/>
        </authorList>
    </citation>
    <scope>NUCLEOTIDE SEQUENCE</scope>
    <source>
        <strain evidence="2">H33</strain>
    </source>
</reference>
<dbReference type="Gene3D" id="3.40.50.300">
    <property type="entry name" value="P-loop containing nucleotide triphosphate hydrolases"/>
    <property type="match status" value="1"/>
</dbReference>
<gene>
    <name evidence="2" type="ORF">KK488_09920</name>
</gene>
<comment type="caution">
    <text evidence="2">The sequence shown here is derived from an EMBL/GenBank/DDBJ whole genome shotgun (WGS) entry which is preliminary data.</text>
</comment>
<evidence type="ECO:0000313" key="2">
    <source>
        <dbReference type="EMBL" id="MBT2187260.1"/>
    </source>
</evidence>
<protein>
    <submittedName>
        <fullName evidence="2">AAA family ATPase</fullName>
    </submittedName>
</protein>
<dbReference type="Pfam" id="PF13614">
    <property type="entry name" value="AAA_31"/>
    <property type="match status" value="1"/>
</dbReference>
<dbReference type="GO" id="GO:0005524">
    <property type="term" value="F:ATP binding"/>
    <property type="evidence" value="ECO:0007669"/>
    <property type="project" value="TreeGrafter"/>
</dbReference>
<organism evidence="2 3">
    <name type="scientific">Sphingobium nicotianae</name>
    <dbReference type="NCBI Taxonomy" id="2782607"/>
    <lineage>
        <taxon>Bacteria</taxon>
        <taxon>Pseudomonadati</taxon>
        <taxon>Pseudomonadota</taxon>
        <taxon>Alphaproteobacteria</taxon>
        <taxon>Sphingomonadales</taxon>
        <taxon>Sphingomonadaceae</taxon>
        <taxon>Sphingobium</taxon>
    </lineage>
</organism>
<dbReference type="SUPFAM" id="SSF52172">
    <property type="entry name" value="CheY-like"/>
    <property type="match status" value="1"/>
</dbReference>
<dbReference type="PANTHER" id="PTHR43384">
    <property type="entry name" value="SEPTUM SITE-DETERMINING PROTEIN MIND HOMOLOG, CHLOROPLASTIC-RELATED"/>
    <property type="match status" value="1"/>
</dbReference>
<name>A0A9X1IRJ7_9SPHN</name>
<dbReference type="GO" id="GO:0016887">
    <property type="term" value="F:ATP hydrolysis activity"/>
    <property type="evidence" value="ECO:0007669"/>
    <property type="project" value="TreeGrafter"/>
</dbReference>
<dbReference type="InterPro" id="IPR027417">
    <property type="entry name" value="P-loop_NTPase"/>
</dbReference>
<dbReference type="InterPro" id="IPR011006">
    <property type="entry name" value="CheY-like_superfamily"/>
</dbReference>
<dbReference type="Proteomes" id="UP001138757">
    <property type="component" value="Unassembled WGS sequence"/>
</dbReference>